<evidence type="ECO:0000256" key="4">
    <source>
        <dbReference type="ARBA" id="ARBA00023136"/>
    </source>
</evidence>
<dbReference type="AlphaFoldDB" id="A0A4R1QYK3"/>
<evidence type="ECO:0000256" key="1">
    <source>
        <dbReference type="ARBA" id="ARBA00004370"/>
    </source>
</evidence>
<name>A0A4R1QYK3_HYDET</name>
<dbReference type="Pfam" id="PF07244">
    <property type="entry name" value="POTRA"/>
    <property type="match status" value="2"/>
</dbReference>
<gene>
    <name evidence="7" type="ORF">EDC14_104439</name>
</gene>
<protein>
    <submittedName>
        <fullName evidence="7">Beta-barrel assembly machine subunit BamA</fullName>
    </submittedName>
</protein>
<dbReference type="InterPro" id="IPR039910">
    <property type="entry name" value="D15-like"/>
</dbReference>
<keyword evidence="2" id="KW-1134">Transmembrane beta strand</keyword>
<dbReference type="GO" id="GO:0019867">
    <property type="term" value="C:outer membrane"/>
    <property type="evidence" value="ECO:0007669"/>
    <property type="project" value="InterPro"/>
</dbReference>
<evidence type="ECO:0000313" key="7">
    <source>
        <dbReference type="EMBL" id="TCL57890.1"/>
    </source>
</evidence>
<evidence type="ECO:0000256" key="5">
    <source>
        <dbReference type="SAM" id="SignalP"/>
    </source>
</evidence>
<dbReference type="Gene3D" id="3.10.20.310">
    <property type="entry name" value="membrane protein fhac"/>
    <property type="match status" value="2"/>
</dbReference>
<reference evidence="7 8" key="1">
    <citation type="submission" date="2019-03" db="EMBL/GenBank/DDBJ databases">
        <title>Genomic Encyclopedia of Type Strains, Phase IV (KMG-IV): sequencing the most valuable type-strain genomes for metagenomic binning, comparative biology and taxonomic classification.</title>
        <authorList>
            <person name="Goeker M."/>
        </authorList>
    </citation>
    <scope>NUCLEOTIDE SEQUENCE [LARGE SCALE GENOMIC DNA]</scope>
    <source>
        <strain evidence="7 8">LX-B</strain>
    </source>
</reference>
<keyword evidence="8" id="KW-1185">Reference proteome</keyword>
<dbReference type="InterPro" id="IPR010827">
    <property type="entry name" value="BamA/TamA_POTRA"/>
</dbReference>
<dbReference type="PROSITE" id="PS51779">
    <property type="entry name" value="POTRA"/>
    <property type="match status" value="1"/>
</dbReference>
<keyword evidence="4" id="KW-0472">Membrane</keyword>
<comment type="subcellular location">
    <subcellularLocation>
        <location evidence="1">Membrane</location>
    </subcellularLocation>
</comment>
<dbReference type="InterPro" id="IPR000184">
    <property type="entry name" value="Bac_surfAg_D15"/>
</dbReference>
<sequence length="589" mass="66042">MLKRLSGLVTLALMLCMAGAWAAPTAAAANPDVVMFDVEGNAQVPAEKILGAISNTRIGAPFDPQKAEADGKAILALGYFSDVHIRTEGLLDGIKVIFQVVENPVLKEVRLLGLTKVRPEELQPFFTQKPGEVFNAAIFRDDLARALRDCREKKGLFIEPRTSRVGISADGIVQVELVEFKYGKIIIRGLEKTKEIVVRRELTIREGEIIDYNALKEDYMTLMRLRLFDNVDPHLEKSATPDAYDVIFDFKEAQTGSFSFGVSFGENDGEVGGVLGYSEANLMGLGQNIAIDLDYSESENNASFTFTEPWIDDKNTSFSLSMWNSDSYFSSTLKTWYPADSTPYYIHLVETGLSLSLGRPVGKDLRGQVKLSVQRDSIPDIYTDSSEDEKAPISGSDIEFWDNSVGLSLIKNKLRYQDRNFVDGGYQWSTDYTVAGQYFGGDFDYQKGTLEGKWFHSFSPDLVWGNRLQAVVLTGDYPDFSALYLGGMNRLRGFNDRRYSSEMTQSLIGDRYLMANTELRYRLPSNKSLEFVLFYDAGQIRNLDGGSSNAWDYGIGLRYNLPMLGVIRLDQAWNSQHDTKLVFSMGEMF</sequence>
<keyword evidence="3" id="KW-0812">Transmembrane</keyword>
<proteinExistence type="predicted"/>
<dbReference type="Gene3D" id="2.40.160.50">
    <property type="entry name" value="membrane protein fhac: a member of the omp85/tpsb transporter family"/>
    <property type="match status" value="1"/>
</dbReference>
<dbReference type="PANTHER" id="PTHR12815">
    <property type="entry name" value="SORTING AND ASSEMBLY MACHINERY SAMM50 PROTEIN FAMILY MEMBER"/>
    <property type="match status" value="1"/>
</dbReference>
<feature type="domain" description="POTRA" evidence="6">
    <location>
        <begin position="31"/>
        <end position="103"/>
    </location>
</feature>
<dbReference type="EMBL" id="SLUN01000044">
    <property type="protein sequence ID" value="TCL57890.1"/>
    <property type="molecule type" value="Genomic_DNA"/>
</dbReference>
<feature type="signal peptide" evidence="5">
    <location>
        <begin position="1"/>
        <end position="22"/>
    </location>
</feature>
<dbReference type="Pfam" id="PF01103">
    <property type="entry name" value="Omp85"/>
    <property type="match status" value="1"/>
</dbReference>
<dbReference type="InterPro" id="IPR034746">
    <property type="entry name" value="POTRA"/>
</dbReference>
<evidence type="ECO:0000259" key="6">
    <source>
        <dbReference type="PROSITE" id="PS51779"/>
    </source>
</evidence>
<dbReference type="Proteomes" id="UP000295008">
    <property type="component" value="Unassembled WGS sequence"/>
</dbReference>
<feature type="chain" id="PRO_5020564577" evidence="5">
    <location>
        <begin position="23"/>
        <end position="589"/>
    </location>
</feature>
<evidence type="ECO:0000313" key="8">
    <source>
        <dbReference type="Proteomes" id="UP000295008"/>
    </source>
</evidence>
<organism evidence="7 8">
    <name type="scientific">Hydrogenispora ethanolica</name>
    <dbReference type="NCBI Taxonomy" id="1082276"/>
    <lineage>
        <taxon>Bacteria</taxon>
        <taxon>Bacillati</taxon>
        <taxon>Bacillota</taxon>
        <taxon>Hydrogenispora</taxon>
    </lineage>
</organism>
<dbReference type="OrthoDB" id="9776356at2"/>
<dbReference type="PANTHER" id="PTHR12815:SF18">
    <property type="entry name" value="SORTING AND ASSEMBLY MACHINERY COMPONENT 50 HOMOLOG"/>
    <property type="match status" value="1"/>
</dbReference>
<evidence type="ECO:0000256" key="3">
    <source>
        <dbReference type="ARBA" id="ARBA00022692"/>
    </source>
</evidence>
<keyword evidence="5" id="KW-0732">Signal</keyword>
<evidence type="ECO:0000256" key="2">
    <source>
        <dbReference type="ARBA" id="ARBA00022452"/>
    </source>
</evidence>
<comment type="caution">
    <text evidence="7">The sequence shown here is derived from an EMBL/GenBank/DDBJ whole genome shotgun (WGS) entry which is preliminary data.</text>
</comment>
<dbReference type="RefSeq" id="WP_132017011.1">
    <property type="nucleotide sequence ID" value="NZ_SLUN01000044.1"/>
</dbReference>
<accession>A0A4R1QYK3</accession>